<evidence type="ECO:0000313" key="2">
    <source>
        <dbReference type="EMBL" id="KAA6310302.1"/>
    </source>
</evidence>
<feature type="region of interest" description="Disordered" evidence="1">
    <location>
        <begin position="43"/>
        <end position="77"/>
    </location>
</feature>
<comment type="caution">
    <text evidence="2">The sequence shown here is derived from an EMBL/GenBank/DDBJ whole genome shotgun (WGS) entry which is preliminary data.</text>
</comment>
<dbReference type="EMBL" id="SNRY01007495">
    <property type="protein sequence ID" value="KAA6310302.1"/>
    <property type="molecule type" value="Genomic_DNA"/>
</dbReference>
<feature type="compositionally biased region" description="Polar residues" evidence="1">
    <location>
        <begin position="48"/>
        <end position="57"/>
    </location>
</feature>
<dbReference type="AlphaFoldDB" id="A0A5J4PM49"/>
<protein>
    <submittedName>
        <fullName evidence="2">Uncharacterized protein</fullName>
    </submittedName>
</protein>
<evidence type="ECO:0000256" key="1">
    <source>
        <dbReference type="SAM" id="MobiDB-lite"/>
    </source>
</evidence>
<reference evidence="2" key="1">
    <citation type="submission" date="2019-03" db="EMBL/GenBank/DDBJ databases">
        <title>Single cell metagenomics reveals metabolic interactions within the superorganism composed of flagellate Streblomastix strix and complex community of Bacteroidetes bacteria on its surface.</title>
        <authorList>
            <person name="Treitli S.C."/>
            <person name="Kolisko M."/>
            <person name="Husnik F."/>
            <person name="Keeling P."/>
            <person name="Hampl V."/>
        </authorList>
    </citation>
    <scope>NUCLEOTIDE SEQUENCE</scope>
    <source>
        <strain evidence="2">STM</strain>
    </source>
</reference>
<accession>A0A5J4PM49</accession>
<proteinExistence type="predicted"/>
<sequence>MIAIWYKVFVRSSFSVNTYEREKGIWASGINCNVHTIELLGSKGENANPANTASGTQAVAPLPDNQTIPENTEGLPF</sequence>
<gene>
    <name evidence="2" type="ORF">EZS27_038373</name>
</gene>
<organism evidence="2">
    <name type="scientific">termite gut metagenome</name>
    <dbReference type="NCBI Taxonomy" id="433724"/>
    <lineage>
        <taxon>unclassified sequences</taxon>
        <taxon>metagenomes</taxon>
        <taxon>organismal metagenomes</taxon>
    </lineage>
</organism>
<name>A0A5J4PM49_9ZZZZ</name>